<feature type="domain" description="S-locus glycoprotein" evidence="4">
    <location>
        <begin position="73"/>
        <end position="143"/>
    </location>
</feature>
<accession>U5CS61</accession>
<dbReference type="InterPro" id="IPR051343">
    <property type="entry name" value="G-type_lectin_kinases/EP1-like"/>
</dbReference>
<dbReference type="Proteomes" id="UP000017836">
    <property type="component" value="Unassembled WGS sequence"/>
</dbReference>
<feature type="transmembrane region" description="Helical" evidence="3">
    <location>
        <begin position="258"/>
        <end position="282"/>
    </location>
</feature>
<keyword evidence="6" id="KW-1185">Reference proteome</keyword>
<organism evidence="5 6">
    <name type="scientific">Amborella trichopoda</name>
    <dbReference type="NCBI Taxonomy" id="13333"/>
    <lineage>
        <taxon>Eukaryota</taxon>
        <taxon>Viridiplantae</taxon>
        <taxon>Streptophyta</taxon>
        <taxon>Embryophyta</taxon>
        <taxon>Tracheophyta</taxon>
        <taxon>Spermatophyta</taxon>
        <taxon>Magnoliopsida</taxon>
        <taxon>Amborellales</taxon>
        <taxon>Amborellaceae</taxon>
        <taxon>Amborella</taxon>
    </lineage>
</organism>
<name>U5CS61_AMBTC</name>
<protein>
    <recommendedName>
        <fullName evidence="4">S-locus glycoprotein domain-containing protein</fullName>
    </recommendedName>
</protein>
<keyword evidence="2" id="KW-1015">Disulfide bond</keyword>
<keyword evidence="3" id="KW-0472">Membrane</keyword>
<dbReference type="AlphaFoldDB" id="U5CS61"/>
<dbReference type="Pfam" id="PF00954">
    <property type="entry name" value="S_locus_glycop"/>
    <property type="match status" value="1"/>
</dbReference>
<evidence type="ECO:0000256" key="3">
    <source>
        <dbReference type="SAM" id="Phobius"/>
    </source>
</evidence>
<keyword evidence="3" id="KW-1133">Transmembrane helix</keyword>
<sequence>MLASSSSKTNHSVGKFRLGLSKSGLLVLYAMENPNSIATTEDIYWKLLTFPIPLRRLSLELISNAPGIKFSDSHDFMLRATLDIDGNLRIYQHNFAKEGKNSVTIIWSALKNQCKIKGVCGVNRYCTLGDSDEPKCLCIPGFDYTHPGNPTEGCKMLDSVGKSSDLGESMTELKNTVWASRGCEILNVNKTECTKSCSEDCVCRAVVYVKGECTKMSEPLKYGLTDMEGWRSTFVRGGGGVARSEKVGVEGREIGNKLVVIGFVLVCAAVLMVGTRLLVCFLERKWWRINRNEFSSG</sequence>
<dbReference type="InterPro" id="IPR000858">
    <property type="entry name" value="S_locus_glycoprot_dom"/>
</dbReference>
<dbReference type="OrthoDB" id="1668230at2759"/>
<dbReference type="HOGENOM" id="CLU_937945_0_0_1"/>
<proteinExistence type="predicted"/>
<dbReference type="PANTHER" id="PTHR47976:SF27">
    <property type="entry name" value="RECEPTOR-LIKE SERINE_THREONINE-PROTEIN KINASE"/>
    <property type="match status" value="1"/>
</dbReference>
<dbReference type="KEGG" id="atr:18444344"/>
<reference evidence="6" key="1">
    <citation type="journal article" date="2013" name="Science">
        <title>The Amborella genome and the evolution of flowering plants.</title>
        <authorList>
            <consortium name="Amborella Genome Project"/>
        </authorList>
    </citation>
    <scope>NUCLEOTIDE SEQUENCE [LARGE SCALE GENOMIC DNA]</scope>
</reference>
<evidence type="ECO:0000313" key="5">
    <source>
        <dbReference type="EMBL" id="ERN16046.1"/>
    </source>
</evidence>
<keyword evidence="3" id="KW-0812">Transmembrane</keyword>
<dbReference type="PANTHER" id="PTHR47976">
    <property type="entry name" value="G-TYPE LECTIN S-RECEPTOR-LIKE SERINE/THREONINE-PROTEIN KINASE SD2-5"/>
    <property type="match status" value="1"/>
</dbReference>
<evidence type="ECO:0000256" key="2">
    <source>
        <dbReference type="ARBA" id="ARBA00023157"/>
    </source>
</evidence>
<evidence type="ECO:0000313" key="6">
    <source>
        <dbReference type="Proteomes" id="UP000017836"/>
    </source>
</evidence>
<gene>
    <name evidence="5" type="ORF">AMTR_s00030p00114790</name>
</gene>
<keyword evidence="1" id="KW-0732">Signal</keyword>
<dbReference type="Gramene" id="ERN16046">
    <property type="protein sequence ID" value="ERN16046"/>
    <property type="gene ID" value="AMTR_s00030p00114790"/>
</dbReference>
<dbReference type="EMBL" id="KI392485">
    <property type="protein sequence ID" value="ERN16046.1"/>
    <property type="molecule type" value="Genomic_DNA"/>
</dbReference>
<evidence type="ECO:0000259" key="4">
    <source>
        <dbReference type="Pfam" id="PF00954"/>
    </source>
</evidence>
<evidence type="ECO:0000256" key="1">
    <source>
        <dbReference type="ARBA" id="ARBA00022729"/>
    </source>
</evidence>
<dbReference type="GO" id="GO:0048544">
    <property type="term" value="P:recognition of pollen"/>
    <property type="evidence" value="ECO:0007669"/>
    <property type="project" value="InterPro"/>
</dbReference>
<dbReference type="eggNOG" id="ENOG502QT6D">
    <property type="taxonomic scope" value="Eukaryota"/>
</dbReference>